<reference evidence="10 11" key="1">
    <citation type="journal article" date="2018" name="Environ. Microbiol.">
        <title>Novel energy conservation strategies and behaviour of Pelotomaculum schinkii driving syntrophic propionate catabolism.</title>
        <authorList>
            <person name="Hidalgo-Ahumada C.A.P."/>
            <person name="Nobu M.K."/>
            <person name="Narihiro T."/>
            <person name="Tamaki H."/>
            <person name="Liu W.T."/>
            <person name="Kamagata Y."/>
            <person name="Stams A.J.M."/>
            <person name="Imachi H."/>
            <person name="Sousa D.Z."/>
        </authorList>
    </citation>
    <scope>NUCLEOTIDE SEQUENCE [LARGE SCALE GENOMIC DNA]</scope>
    <source>
        <strain evidence="10 11">MGP</strain>
    </source>
</reference>
<dbReference type="Proteomes" id="UP000297597">
    <property type="component" value="Unassembled WGS sequence"/>
</dbReference>
<evidence type="ECO:0000256" key="8">
    <source>
        <dbReference type="SAM" id="Phobius"/>
    </source>
</evidence>
<evidence type="ECO:0000256" key="7">
    <source>
        <dbReference type="ARBA" id="ARBA00023306"/>
    </source>
</evidence>
<dbReference type="Pfam" id="PF08478">
    <property type="entry name" value="POTRA_1"/>
    <property type="match status" value="1"/>
</dbReference>
<organism evidence="10 11">
    <name type="scientific">Pelotomaculum propionicicum</name>
    <dbReference type="NCBI Taxonomy" id="258475"/>
    <lineage>
        <taxon>Bacteria</taxon>
        <taxon>Bacillati</taxon>
        <taxon>Bacillota</taxon>
        <taxon>Clostridia</taxon>
        <taxon>Eubacteriales</taxon>
        <taxon>Desulfotomaculaceae</taxon>
        <taxon>Pelotomaculum</taxon>
    </lineage>
</organism>
<evidence type="ECO:0000256" key="2">
    <source>
        <dbReference type="ARBA" id="ARBA00022475"/>
    </source>
</evidence>
<dbReference type="Gene3D" id="3.10.20.310">
    <property type="entry name" value="membrane protein fhac"/>
    <property type="match status" value="1"/>
</dbReference>
<evidence type="ECO:0000256" key="1">
    <source>
        <dbReference type="ARBA" id="ARBA00004370"/>
    </source>
</evidence>
<comment type="caution">
    <text evidence="10">The sequence shown here is derived from an EMBL/GenBank/DDBJ whole genome shotgun (WGS) entry which is preliminary data.</text>
</comment>
<evidence type="ECO:0000256" key="5">
    <source>
        <dbReference type="ARBA" id="ARBA00022989"/>
    </source>
</evidence>
<dbReference type="GO" id="GO:0005886">
    <property type="term" value="C:plasma membrane"/>
    <property type="evidence" value="ECO:0007669"/>
    <property type="project" value="TreeGrafter"/>
</dbReference>
<dbReference type="PROSITE" id="PS51779">
    <property type="entry name" value="POTRA"/>
    <property type="match status" value="1"/>
</dbReference>
<evidence type="ECO:0000259" key="9">
    <source>
        <dbReference type="PROSITE" id="PS51779"/>
    </source>
</evidence>
<proteinExistence type="predicted"/>
<evidence type="ECO:0000256" key="3">
    <source>
        <dbReference type="ARBA" id="ARBA00022618"/>
    </source>
</evidence>
<comment type="subcellular location">
    <subcellularLocation>
        <location evidence="1">Membrane</location>
    </subcellularLocation>
</comment>
<dbReference type="PANTHER" id="PTHR37820:SF1">
    <property type="entry name" value="CELL DIVISION PROTEIN FTSQ"/>
    <property type="match status" value="1"/>
</dbReference>
<keyword evidence="2" id="KW-1003">Cell membrane</keyword>
<dbReference type="RefSeq" id="WP_134212322.1">
    <property type="nucleotide sequence ID" value="NZ_QFFZ01000003.1"/>
</dbReference>
<evidence type="ECO:0000256" key="4">
    <source>
        <dbReference type="ARBA" id="ARBA00022692"/>
    </source>
</evidence>
<keyword evidence="6 8" id="KW-0472">Membrane</keyword>
<keyword evidence="7" id="KW-0131">Cell cycle</keyword>
<dbReference type="InterPro" id="IPR013685">
    <property type="entry name" value="POTRA_FtsQ_type"/>
</dbReference>
<name>A0A4Y7RVU9_9FIRM</name>
<protein>
    <submittedName>
        <fullName evidence="10">Cell division protein DivIB</fullName>
    </submittedName>
</protein>
<evidence type="ECO:0000313" key="11">
    <source>
        <dbReference type="Proteomes" id="UP000297597"/>
    </source>
</evidence>
<feature type="transmembrane region" description="Helical" evidence="8">
    <location>
        <begin position="16"/>
        <end position="34"/>
    </location>
</feature>
<sequence length="247" mass="26902">MGGSGQRRRRLKNQNLFQSIFFVLLVLVAAYVLLRSPFFEVKRVVVRGNHFLNEERIRSVADIGVGVNIFKLDLAAADANLKLIPMLKEAQITRSLPSTVVITVKERVPLGLLPTVEGFIEVDEEGVYLIKAGAGTPGLPVITGVQAEIAGLGQPVKSEKLGSALTVIKELPDSTVANLSEVHVDEEGLIKIYTMEGIQCRFGLPVDVQEKGAILSQLLLELRKQGAKVSYIDLTCAGQPVVQYKNN</sequence>
<dbReference type="InterPro" id="IPR034746">
    <property type="entry name" value="POTRA"/>
</dbReference>
<gene>
    <name evidence="10" type="primary">divIB</name>
    <name evidence="10" type="ORF">Pmgp_00434</name>
</gene>
<dbReference type="AlphaFoldDB" id="A0A4Y7RVU9"/>
<dbReference type="PANTHER" id="PTHR37820">
    <property type="entry name" value="CELL DIVISION PROTEIN DIVIB"/>
    <property type="match status" value="1"/>
</dbReference>
<accession>A0A4Y7RVU9</accession>
<keyword evidence="11" id="KW-1185">Reference proteome</keyword>
<dbReference type="OrthoDB" id="1725168at2"/>
<keyword evidence="4 8" id="KW-0812">Transmembrane</keyword>
<keyword evidence="3 10" id="KW-0132">Cell division</keyword>
<evidence type="ECO:0000313" key="10">
    <source>
        <dbReference type="EMBL" id="TEB13138.1"/>
    </source>
</evidence>
<dbReference type="GO" id="GO:0051301">
    <property type="term" value="P:cell division"/>
    <property type="evidence" value="ECO:0007669"/>
    <property type="project" value="UniProtKB-KW"/>
</dbReference>
<dbReference type="InterPro" id="IPR050487">
    <property type="entry name" value="FtsQ_DivIB"/>
</dbReference>
<dbReference type="Pfam" id="PF03799">
    <property type="entry name" value="FtsQ_DivIB_C"/>
    <property type="match status" value="1"/>
</dbReference>
<feature type="domain" description="POTRA" evidence="9">
    <location>
        <begin position="39"/>
        <end position="107"/>
    </location>
</feature>
<dbReference type="InterPro" id="IPR005548">
    <property type="entry name" value="Cell_div_FtsQ/DivIB_C"/>
</dbReference>
<dbReference type="EMBL" id="QFFZ01000003">
    <property type="protein sequence ID" value="TEB13138.1"/>
    <property type="molecule type" value="Genomic_DNA"/>
</dbReference>
<keyword evidence="5 8" id="KW-1133">Transmembrane helix</keyword>
<evidence type="ECO:0000256" key="6">
    <source>
        <dbReference type="ARBA" id="ARBA00023136"/>
    </source>
</evidence>